<comment type="pathway">
    <text evidence="3 17">Amino-acid biosynthesis; L-isoleucine biosynthesis; L-isoleucine from 2-oxobutanoate: step 4/4.</text>
</comment>
<dbReference type="CDD" id="cd01557">
    <property type="entry name" value="BCAT_beta_family"/>
    <property type="match status" value="1"/>
</dbReference>
<dbReference type="GO" id="GO:0009097">
    <property type="term" value="P:isoleucine biosynthetic process"/>
    <property type="evidence" value="ECO:0007669"/>
    <property type="project" value="UniProtKB-UniPathway"/>
</dbReference>
<dbReference type="STRING" id="861299.J421_1321"/>
<comment type="catalytic activity">
    <reaction evidence="12 17">
        <text>L-valine + 2-oxoglutarate = 3-methyl-2-oxobutanoate + L-glutamate</text>
        <dbReference type="Rhea" id="RHEA:24813"/>
        <dbReference type="ChEBI" id="CHEBI:11851"/>
        <dbReference type="ChEBI" id="CHEBI:16810"/>
        <dbReference type="ChEBI" id="CHEBI:29985"/>
        <dbReference type="ChEBI" id="CHEBI:57762"/>
        <dbReference type="EC" id="2.6.1.42"/>
    </reaction>
</comment>
<evidence type="ECO:0000256" key="10">
    <source>
        <dbReference type="ARBA" id="ARBA00022898"/>
    </source>
</evidence>
<keyword evidence="11 17" id="KW-0100">Branched-chain amino acid biosynthesis</keyword>
<dbReference type="EMBL" id="CP007128">
    <property type="protein sequence ID" value="AHG88858.1"/>
    <property type="molecule type" value="Genomic_DNA"/>
</dbReference>
<comment type="pathway">
    <text evidence="4 17">Amino-acid biosynthesis; L-valine biosynthesis; L-valine from pyruvate: step 4/4.</text>
</comment>
<dbReference type="RefSeq" id="WP_104022337.1">
    <property type="nucleotide sequence ID" value="NZ_CP007128.1"/>
</dbReference>
<keyword evidence="7 17" id="KW-0032">Aminotransferase</keyword>
<dbReference type="eggNOG" id="COG0115">
    <property type="taxonomic scope" value="Bacteria"/>
</dbReference>
<dbReference type="GO" id="GO:0052654">
    <property type="term" value="F:L-leucine-2-oxoglutarate transaminase activity"/>
    <property type="evidence" value="ECO:0007669"/>
    <property type="project" value="RHEA"/>
</dbReference>
<dbReference type="Gene3D" id="3.20.10.10">
    <property type="entry name" value="D-amino Acid Aminotransferase, subunit A, domain 2"/>
    <property type="match status" value="1"/>
</dbReference>
<comment type="function">
    <text evidence="2 17">Acts on leucine, isoleucine and valine.</text>
</comment>
<dbReference type="UniPathway" id="UPA00048">
    <property type="reaction ID" value="UER00073"/>
</dbReference>
<evidence type="ECO:0000256" key="14">
    <source>
        <dbReference type="ARBA" id="ARBA00049229"/>
    </source>
</evidence>
<dbReference type="UniPathway" id="UPA00049">
    <property type="reaction ID" value="UER00062"/>
</dbReference>
<keyword evidence="8 17" id="KW-0028">Amino-acid biosynthesis</keyword>
<dbReference type="InterPro" id="IPR001544">
    <property type="entry name" value="Aminotrans_IV"/>
</dbReference>
<dbReference type="InterPro" id="IPR036038">
    <property type="entry name" value="Aminotransferase-like"/>
</dbReference>
<dbReference type="PANTHER" id="PTHR42743:SF11">
    <property type="entry name" value="AMINODEOXYCHORISMATE LYASE"/>
    <property type="match status" value="1"/>
</dbReference>
<dbReference type="InParanoid" id="W0RHH8"/>
<dbReference type="UniPathway" id="UPA00047">
    <property type="reaction ID" value="UER00058"/>
</dbReference>
<dbReference type="FunFam" id="3.20.10.10:FF:000002">
    <property type="entry name" value="D-alanine aminotransferase"/>
    <property type="match status" value="1"/>
</dbReference>
<evidence type="ECO:0000256" key="6">
    <source>
        <dbReference type="ARBA" id="ARBA00009320"/>
    </source>
</evidence>
<comment type="catalytic activity">
    <reaction evidence="13 17">
        <text>L-isoleucine + 2-oxoglutarate = (S)-3-methyl-2-oxopentanoate + L-glutamate</text>
        <dbReference type="Rhea" id="RHEA:24801"/>
        <dbReference type="ChEBI" id="CHEBI:16810"/>
        <dbReference type="ChEBI" id="CHEBI:29985"/>
        <dbReference type="ChEBI" id="CHEBI:35146"/>
        <dbReference type="ChEBI" id="CHEBI:58045"/>
        <dbReference type="EC" id="2.6.1.42"/>
    </reaction>
</comment>
<keyword evidence="10 16" id="KW-0663">Pyridoxal phosphate</keyword>
<dbReference type="PANTHER" id="PTHR42743">
    <property type="entry name" value="AMINO-ACID AMINOTRANSFERASE"/>
    <property type="match status" value="1"/>
</dbReference>
<dbReference type="KEGG" id="gba:J421_1321"/>
<evidence type="ECO:0000256" key="16">
    <source>
        <dbReference type="RuleBase" id="RU004516"/>
    </source>
</evidence>
<dbReference type="InterPro" id="IPR050571">
    <property type="entry name" value="Class-IV_PLP-Dep_Aminotrnsfr"/>
</dbReference>
<dbReference type="NCBIfam" id="TIGR01122">
    <property type="entry name" value="ilvE_I"/>
    <property type="match status" value="1"/>
</dbReference>
<dbReference type="GO" id="GO:0005829">
    <property type="term" value="C:cytosol"/>
    <property type="evidence" value="ECO:0007669"/>
    <property type="project" value="TreeGrafter"/>
</dbReference>
<protein>
    <recommendedName>
        <fullName evidence="17">Branched-chain-amino-acid aminotransferase</fullName>
        <shortName evidence="17">BCAT</shortName>
        <ecNumber evidence="17">2.6.1.42</ecNumber>
    </recommendedName>
</protein>
<comment type="similarity">
    <text evidence="6 15">Belongs to the class-IV pyridoxal-phosphate-dependent aminotransferase family.</text>
</comment>
<keyword evidence="19" id="KW-1185">Reference proteome</keyword>
<evidence type="ECO:0000256" key="7">
    <source>
        <dbReference type="ARBA" id="ARBA00022576"/>
    </source>
</evidence>
<evidence type="ECO:0000256" key="1">
    <source>
        <dbReference type="ARBA" id="ARBA00001933"/>
    </source>
</evidence>
<evidence type="ECO:0000256" key="3">
    <source>
        <dbReference type="ARBA" id="ARBA00004824"/>
    </source>
</evidence>
<evidence type="ECO:0000256" key="5">
    <source>
        <dbReference type="ARBA" id="ARBA00005072"/>
    </source>
</evidence>
<evidence type="ECO:0000256" key="11">
    <source>
        <dbReference type="ARBA" id="ARBA00023304"/>
    </source>
</evidence>
<comment type="catalytic activity">
    <reaction evidence="14 17">
        <text>L-leucine + 2-oxoglutarate = 4-methyl-2-oxopentanoate + L-glutamate</text>
        <dbReference type="Rhea" id="RHEA:18321"/>
        <dbReference type="ChEBI" id="CHEBI:16810"/>
        <dbReference type="ChEBI" id="CHEBI:17865"/>
        <dbReference type="ChEBI" id="CHEBI:29985"/>
        <dbReference type="ChEBI" id="CHEBI:57427"/>
        <dbReference type="EC" id="2.6.1.42"/>
    </reaction>
</comment>
<dbReference type="OrthoDB" id="9804984at2"/>
<dbReference type="Pfam" id="PF01063">
    <property type="entry name" value="Aminotran_4"/>
    <property type="match status" value="1"/>
</dbReference>
<reference evidence="18 19" key="1">
    <citation type="journal article" date="2014" name="Genome Announc.">
        <title>Genome Sequence and Methylome of Soil Bacterium Gemmatirosa kalamazoonensis KBS708T, a Member of the Rarely Cultivated Gemmatimonadetes Phylum.</title>
        <authorList>
            <person name="Debruyn J.M."/>
            <person name="Radosevich M."/>
            <person name="Wommack K.E."/>
            <person name="Polson S.W."/>
            <person name="Hauser L.J."/>
            <person name="Fawaz M.N."/>
            <person name="Korlach J."/>
            <person name="Tsai Y.C."/>
        </authorList>
    </citation>
    <scope>NUCLEOTIDE SEQUENCE [LARGE SCALE GENOMIC DNA]</scope>
    <source>
        <strain evidence="18 19">KBS708</strain>
    </source>
</reference>
<dbReference type="AlphaFoldDB" id="W0RHH8"/>
<evidence type="ECO:0000256" key="8">
    <source>
        <dbReference type="ARBA" id="ARBA00022605"/>
    </source>
</evidence>
<dbReference type="NCBIfam" id="NF005146">
    <property type="entry name" value="PRK06606.1"/>
    <property type="match status" value="1"/>
</dbReference>
<dbReference type="InterPro" id="IPR005785">
    <property type="entry name" value="B_amino_transI"/>
</dbReference>
<dbReference type="SUPFAM" id="SSF56752">
    <property type="entry name" value="D-aminoacid aminotransferase-like PLP-dependent enzymes"/>
    <property type="match status" value="1"/>
</dbReference>
<evidence type="ECO:0000256" key="12">
    <source>
        <dbReference type="ARBA" id="ARBA00048212"/>
    </source>
</evidence>
<gene>
    <name evidence="17" type="primary">ilvE</name>
    <name evidence="18" type="ORF">J421_1321</name>
</gene>
<dbReference type="Proteomes" id="UP000019151">
    <property type="component" value="Chromosome"/>
</dbReference>
<dbReference type="GO" id="GO:0009098">
    <property type="term" value="P:L-leucine biosynthetic process"/>
    <property type="evidence" value="ECO:0007669"/>
    <property type="project" value="UniProtKB-UniPathway"/>
</dbReference>
<dbReference type="PROSITE" id="PS00770">
    <property type="entry name" value="AA_TRANSFER_CLASS_4"/>
    <property type="match status" value="1"/>
</dbReference>
<evidence type="ECO:0000313" key="19">
    <source>
        <dbReference type="Proteomes" id="UP000019151"/>
    </source>
</evidence>
<organism evidence="18 19">
    <name type="scientific">Gemmatirosa kalamazoonensis</name>
    <dbReference type="NCBI Taxonomy" id="861299"/>
    <lineage>
        <taxon>Bacteria</taxon>
        <taxon>Pseudomonadati</taxon>
        <taxon>Gemmatimonadota</taxon>
        <taxon>Gemmatimonadia</taxon>
        <taxon>Gemmatimonadales</taxon>
        <taxon>Gemmatimonadaceae</taxon>
        <taxon>Gemmatirosa</taxon>
    </lineage>
</organism>
<evidence type="ECO:0000256" key="13">
    <source>
        <dbReference type="ARBA" id="ARBA00048798"/>
    </source>
</evidence>
<dbReference type="HOGENOM" id="CLU_020844_3_1_0"/>
<evidence type="ECO:0000313" key="18">
    <source>
        <dbReference type="EMBL" id="AHG88858.1"/>
    </source>
</evidence>
<dbReference type="EC" id="2.6.1.42" evidence="17"/>
<evidence type="ECO:0000256" key="4">
    <source>
        <dbReference type="ARBA" id="ARBA00004931"/>
    </source>
</evidence>
<dbReference type="InterPro" id="IPR043132">
    <property type="entry name" value="BCAT-like_C"/>
</dbReference>
<dbReference type="InterPro" id="IPR033939">
    <property type="entry name" value="BCAT_family"/>
</dbReference>
<comment type="cofactor">
    <cofactor evidence="1 16">
        <name>pyridoxal 5'-phosphate</name>
        <dbReference type="ChEBI" id="CHEBI:597326"/>
    </cofactor>
</comment>
<accession>W0RHH8</accession>
<evidence type="ECO:0000256" key="15">
    <source>
        <dbReference type="RuleBase" id="RU004106"/>
    </source>
</evidence>
<dbReference type="GO" id="GO:0009099">
    <property type="term" value="P:L-valine biosynthetic process"/>
    <property type="evidence" value="ECO:0007669"/>
    <property type="project" value="UniProtKB-UniPathway"/>
</dbReference>
<dbReference type="InterPro" id="IPR018300">
    <property type="entry name" value="Aminotrans_IV_CS"/>
</dbReference>
<comment type="pathway">
    <text evidence="5 17">Amino-acid biosynthesis; L-leucine biosynthesis; L-leucine from 3-methyl-2-oxobutanoate: step 4/4.</text>
</comment>
<dbReference type="PATRIC" id="fig|861299.3.peg.1341"/>
<name>W0RHH8_9BACT</name>
<evidence type="ECO:0000256" key="9">
    <source>
        <dbReference type="ARBA" id="ARBA00022679"/>
    </source>
</evidence>
<dbReference type="Gene3D" id="3.30.470.10">
    <property type="match status" value="1"/>
</dbReference>
<sequence length="315" mass="34588">MAKITATDWIWRDGEFIPWNDAQVHLLSHSMQFGSSVFEGIRCYSTPRGPAIFRLEDHLKRMVNSCKIYRMEVKYTVDDLVAACCELVEKNGLDACYLRPMVLRGYGATGMVPFDSPVEVYLPCWPWGAYLGEGALENGVDACVSTWNRVAPNTIPSMAKVAGNYLSGQLIKMEALTNGFHEAIALTTEGMISEGSGQNVFLVSGGTLYTAPIDGTLLHGITRDSIITIARDLGLPVREQHVPREALYTADEVFLTGTASEVTPVRSVDRIAVGAGKPGPITQQIQRRFLDIVKGAGEDTHNWLTYVRAERTASV</sequence>
<evidence type="ECO:0000256" key="2">
    <source>
        <dbReference type="ARBA" id="ARBA00003109"/>
    </source>
</evidence>
<dbReference type="GO" id="GO:0052655">
    <property type="term" value="F:L-valine-2-oxoglutarate transaminase activity"/>
    <property type="evidence" value="ECO:0007669"/>
    <property type="project" value="RHEA"/>
</dbReference>
<proteinExistence type="inferred from homology"/>
<dbReference type="FunCoup" id="W0RHH8">
    <property type="interactions" value="394"/>
</dbReference>
<evidence type="ECO:0000256" key="17">
    <source>
        <dbReference type="RuleBase" id="RU364094"/>
    </source>
</evidence>
<keyword evidence="9 17" id="KW-0808">Transferase</keyword>
<dbReference type="GO" id="GO:0052656">
    <property type="term" value="F:L-isoleucine-2-oxoglutarate transaminase activity"/>
    <property type="evidence" value="ECO:0007669"/>
    <property type="project" value="RHEA"/>
</dbReference>
<dbReference type="InterPro" id="IPR043131">
    <property type="entry name" value="BCAT-like_N"/>
</dbReference>